<feature type="domain" description="Polymerase beta nucleotidyltransferase" evidence="1">
    <location>
        <begin position="31"/>
        <end position="116"/>
    </location>
</feature>
<reference evidence="3" key="1">
    <citation type="submission" date="2018-02" db="EMBL/GenBank/DDBJ databases">
        <authorList>
            <person name="Hausmann B."/>
        </authorList>
    </citation>
    <scope>NUCLEOTIDE SEQUENCE [LARGE SCALE GENOMIC DNA]</scope>
    <source>
        <strain evidence="3">Peat soil MAG SbA5</strain>
    </source>
</reference>
<dbReference type="PANTHER" id="PTHR43449">
    <property type="entry name" value="NUCLEOTIDYLTRANSFERASE"/>
    <property type="match status" value="1"/>
</dbReference>
<evidence type="ECO:0000313" key="2">
    <source>
        <dbReference type="EMBL" id="SPE30192.1"/>
    </source>
</evidence>
<protein>
    <submittedName>
        <fullName evidence="2">DNA polymerase, beta domain protein region</fullName>
    </submittedName>
</protein>
<proteinExistence type="predicted"/>
<dbReference type="CDD" id="cd05403">
    <property type="entry name" value="NT_KNTase_like"/>
    <property type="match status" value="1"/>
</dbReference>
<dbReference type="Pfam" id="PF18765">
    <property type="entry name" value="Polbeta"/>
    <property type="match status" value="1"/>
</dbReference>
<dbReference type="AlphaFoldDB" id="A0A2N9M412"/>
<dbReference type="InterPro" id="IPR043519">
    <property type="entry name" value="NT_sf"/>
</dbReference>
<name>A0A2N9M412_9BACT</name>
<dbReference type="OrthoDB" id="129748at2"/>
<dbReference type="Gene3D" id="3.30.460.10">
    <property type="entry name" value="Beta Polymerase, domain 2"/>
    <property type="match status" value="1"/>
</dbReference>
<dbReference type="PANTHER" id="PTHR43449:SF3">
    <property type="entry name" value="POLYMERASE NUCLEOTIDYL TRANSFERASE DOMAIN-CONTAINING PROTEIN"/>
    <property type="match status" value="1"/>
</dbReference>
<evidence type="ECO:0000313" key="3">
    <source>
        <dbReference type="Proteomes" id="UP000239735"/>
    </source>
</evidence>
<dbReference type="SUPFAM" id="SSF81301">
    <property type="entry name" value="Nucleotidyltransferase"/>
    <property type="match status" value="1"/>
</dbReference>
<dbReference type="Proteomes" id="UP000239735">
    <property type="component" value="Unassembled WGS sequence"/>
</dbReference>
<dbReference type="EMBL" id="OKRB01000137">
    <property type="protein sequence ID" value="SPE30192.1"/>
    <property type="molecule type" value="Genomic_DNA"/>
</dbReference>
<evidence type="ECO:0000259" key="1">
    <source>
        <dbReference type="Pfam" id="PF18765"/>
    </source>
</evidence>
<organism evidence="2 3">
    <name type="scientific">Candidatus Sulfuritelmatomonas gaucii</name>
    <dbReference type="NCBI Taxonomy" id="2043161"/>
    <lineage>
        <taxon>Bacteria</taxon>
        <taxon>Pseudomonadati</taxon>
        <taxon>Acidobacteriota</taxon>
        <taxon>Terriglobia</taxon>
        <taxon>Terriglobales</taxon>
        <taxon>Acidobacteriaceae</taxon>
        <taxon>Candidatus Sulfuritelmatomonas</taxon>
    </lineage>
</organism>
<sequence length="128" mass="13724">MTQANSTSQAGAPVLPPLVKRTLARLIRAFAPERVMLFGSHAKGMATDRSDVDLLVIARVEGNPILIQRKAKQLASDCFPCVDVIIATPEEVADAARARSPFLASILGSGITLYTRPLPESGPDKTER</sequence>
<gene>
    <name evidence="2" type="ORF">SBA5_760020</name>
</gene>
<accession>A0A2N9M412</accession>
<dbReference type="InterPro" id="IPR041633">
    <property type="entry name" value="Polbeta"/>
</dbReference>